<evidence type="ECO:0000259" key="2">
    <source>
        <dbReference type="Pfam" id="PF18160"/>
    </source>
</evidence>
<feature type="transmembrane region" description="Helical" evidence="1">
    <location>
        <begin position="88"/>
        <end position="109"/>
    </location>
</feature>
<keyword evidence="1" id="KW-1133">Transmembrane helix</keyword>
<organism evidence="3 4">
    <name type="scientific">Pseudomonas mosselii</name>
    <dbReference type="NCBI Taxonomy" id="78327"/>
    <lineage>
        <taxon>Bacteria</taxon>
        <taxon>Pseudomonadati</taxon>
        <taxon>Pseudomonadota</taxon>
        <taxon>Gammaproteobacteria</taxon>
        <taxon>Pseudomonadales</taxon>
        <taxon>Pseudomonadaceae</taxon>
        <taxon>Pseudomonas</taxon>
    </lineage>
</organism>
<gene>
    <name evidence="3" type="ORF">K5H97_09105</name>
</gene>
<sequence length="237" mass="26507">MKPNPANLPIGPQSKIDHISEKGLRAPKDPTDKLLLNMRVTSNCRYRAAIRLGMKNDVSFAATTILSLGLILIPLLQSSGITQIFPQLVANGMQLFFAVCVLVYSVTIAKADYGVRAEKLSRCADTLKSLARDLEMEIVKGSTNDQSIKTYGEKYSIIVSTSETHLDNDYLISRLHMSRDYEIKGLDRAYYKAKSSAILYSMYITPFCIIALELLFLTDFIGITNAYPETFKYIKPT</sequence>
<feature type="domain" description="SMODS and SLOG-associating 2TM effector" evidence="2">
    <location>
        <begin position="29"/>
        <end position="212"/>
    </location>
</feature>
<evidence type="ECO:0000256" key="1">
    <source>
        <dbReference type="SAM" id="Phobius"/>
    </source>
</evidence>
<dbReference type="EMBL" id="CP081966">
    <property type="protein sequence ID" value="QZP28482.1"/>
    <property type="molecule type" value="Genomic_DNA"/>
</dbReference>
<evidence type="ECO:0000313" key="4">
    <source>
        <dbReference type="Proteomes" id="UP000825591"/>
    </source>
</evidence>
<keyword evidence="1" id="KW-0472">Membrane</keyword>
<keyword evidence="4" id="KW-1185">Reference proteome</keyword>
<accession>A0ABX9B549</accession>
<keyword evidence="1" id="KW-0812">Transmembrane</keyword>
<dbReference type="Proteomes" id="UP000825591">
    <property type="component" value="Chromosome"/>
</dbReference>
<dbReference type="NCBIfam" id="NF033631">
    <property type="entry name" value="SLATT_5"/>
    <property type="match status" value="1"/>
</dbReference>
<dbReference type="InterPro" id="IPR041115">
    <property type="entry name" value="SLATT_5"/>
</dbReference>
<feature type="transmembrane region" description="Helical" evidence="1">
    <location>
        <begin position="197"/>
        <end position="217"/>
    </location>
</feature>
<reference evidence="3 4" key="1">
    <citation type="submission" date="2021-08" db="EMBL/GenBank/DDBJ databases">
        <title>Bactericidal Effect of Pseudomonas oryziphila sp. nov., a novel Pseudomonas Species Against Xanthomonas oryzae Reduces Disease Severity of Bacterial Leaf Streak of Rice.</title>
        <authorList>
            <person name="Yang R."/>
            <person name="Li S."/>
            <person name="Li Y."/>
            <person name="Yan Y."/>
            <person name="Fang Y."/>
            <person name="Zou L."/>
            <person name="Chen G."/>
        </authorList>
    </citation>
    <scope>NUCLEOTIDE SEQUENCE [LARGE SCALE GENOMIC DNA]</scope>
    <source>
        <strain evidence="3 4">DSM 17497</strain>
    </source>
</reference>
<protein>
    <submittedName>
        <fullName evidence="3">SLATT domain-containing protein</fullName>
    </submittedName>
</protein>
<evidence type="ECO:0000313" key="3">
    <source>
        <dbReference type="EMBL" id="QZP28482.1"/>
    </source>
</evidence>
<dbReference type="RefSeq" id="WP_155952680.1">
    <property type="nucleotide sequence ID" value="NZ_CP081966.1"/>
</dbReference>
<name>A0ABX9B549_9PSED</name>
<proteinExistence type="predicted"/>
<feature type="transmembrane region" description="Helical" evidence="1">
    <location>
        <begin position="58"/>
        <end position="76"/>
    </location>
</feature>
<dbReference type="Pfam" id="PF18160">
    <property type="entry name" value="SLATT_5"/>
    <property type="match status" value="1"/>
</dbReference>